<dbReference type="AlphaFoldDB" id="A0AAV0B3K2"/>
<keyword evidence="3" id="KW-1185">Reference proteome</keyword>
<reference evidence="2" key="1">
    <citation type="submission" date="2022-06" db="EMBL/GenBank/DDBJ databases">
        <authorList>
            <consortium name="SYNGENTA / RWTH Aachen University"/>
        </authorList>
    </citation>
    <scope>NUCLEOTIDE SEQUENCE</scope>
</reference>
<dbReference type="EMBL" id="CALTRL010003371">
    <property type="protein sequence ID" value="CAH7681016.1"/>
    <property type="molecule type" value="Genomic_DNA"/>
</dbReference>
<evidence type="ECO:0000313" key="2">
    <source>
        <dbReference type="EMBL" id="CAH7681016.1"/>
    </source>
</evidence>
<feature type="region of interest" description="Disordered" evidence="1">
    <location>
        <begin position="96"/>
        <end position="138"/>
    </location>
</feature>
<evidence type="ECO:0000313" key="3">
    <source>
        <dbReference type="Proteomes" id="UP001153365"/>
    </source>
</evidence>
<accession>A0AAV0B3K2</accession>
<comment type="caution">
    <text evidence="2">The sequence shown here is derived from an EMBL/GenBank/DDBJ whole genome shotgun (WGS) entry which is preliminary data.</text>
</comment>
<name>A0AAV0B3K2_PHAPC</name>
<sequence>TCFSSQFPVFSPTNTIHLPPQFSTFLINSHLPKVMNPSSIIMNNEIQEISGKEYKRNLEDARKVATHLAQAFQSMPLPRYLFLILILLEYETTGEIPEDEQIQVQGPTISTTEELSRRLRKGPTPPKAKVDTSPPPPP</sequence>
<feature type="non-terminal residue" evidence="2">
    <location>
        <position position="1"/>
    </location>
</feature>
<proteinExistence type="predicted"/>
<dbReference type="Proteomes" id="UP001153365">
    <property type="component" value="Unassembled WGS sequence"/>
</dbReference>
<protein>
    <submittedName>
        <fullName evidence="2">Uncharacterized protein</fullName>
    </submittedName>
</protein>
<feature type="compositionally biased region" description="Polar residues" evidence="1">
    <location>
        <begin position="102"/>
        <end position="113"/>
    </location>
</feature>
<feature type="non-terminal residue" evidence="2">
    <location>
        <position position="138"/>
    </location>
</feature>
<organism evidence="2 3">
    <name type="scientific">Phakopsora pachyrhizi</name>
    <name type="common">Asian soybean rust disease fungus</name>
    <dbReference type="NCBI Taxonomy" id="170000"/>
    <lineage>
        <taxon>Eukaryota</taxon>
        <taxon>Fungi</taxon>
        <taxon>Dikarya</taxon>
        <taxon>Basidiomycota</taxon>
        <taxon>Pucciniomycotina</taxon>
        <taxon>Pucciniomycetes</taxon>
        <taxon>Pucciniales</taxon>
        <taxon>Phakopsoraceae</taxon>
        <taxon>Phakopsora</taxon>
    </lineage>
</organism>
<evidence type="ECO:0000256" key="1">
    <source>
        <dbReference type="SAM" id="MobiDB-lite"/>
    </source>
</evidence>
<gene>
    <name evidence="2" type="ORF">PPACK8108_LOCUS13557</name>
</gene>